<dbReference type="Proteomes" id="UP000030377">
    <property type="component" value="Unassembled WGS sequence"/>
</dbReference>
<accession>A0A0A3Y1Y2</accession>
<name>A0A0A3Y1Y2_BRAJP</name>
<evidence type="ECO:0000313" key="2">
    <source>
        <dbReference type="Proteomes" id="UP000030377"/>
    </source>
</evidence>
<comment type="caution">
    <text evidence="1">The sequence shown here is derived from an EMBL/GenBank/DDBJ whole genome shotgun (WGS) entry which is preliminary data.</text>
</comment>
<dbReference type="RefSeq" id="WP_028158809.1">
    <property type="nucleotide sequence ID" value="NZ_JANUDC010000001.1"/>
</dbReference>
<protein>
    <submittedName>
        <fullName evidence="1">Uncharacterized protein</fullName>
    </submittedName>
</protein>
<evidence type="ECO:0000313" key="1">
    <source>
        <dbReference type="EMBL" id="KGT79396.1"/>
    </source>
</evidence>
<dbReference type="EMBL" id="JRPN01000013">
    <property type="protein sequence ID" value="KGT79396.1"/>
    <property type="molecule type" value="Genomic_DNA"/>
</dbReference>
<reference evidence="1 2" key="1">
    <citation type="submission" date="2014-09" db="EMBL/GenBank/DDBJ databases">
        <title>Draft genome of Bradyrhizobium japonicum Is-34.</title>
        <authorList>
            <person name="Tsurumaru H."/>
            <person name="Yamakawa T."/>
            <person name="Hashimoto S."/>
            <person name="Okizaki K."/>
            <person name="Kanesaki Y."/>
            <person name="Yoshikawa H."/>
            <person name="Yajima S."/>
        </authorList>
    </citation>
    <scope>NUCLEOTIDE SEQUENCE [LARGE SCALE GENOMIC DNA]</scope>
    <source>
        <strain evidence="1 2">Is-34</strain>
    </source>
</reference>
<organism evidence="1 2">
    <name type="scientific">Bradyrhizobium japonicum</name>
    <dbReference type="NCBI Taxonomy" id="375"/>
    <lineage>
        <taxon>Bacteria</taxon>
        <taxon>Pseudomonadati</taxon>
        <taxon>Pseudomonadota</taxon>
        <taxon>Alphaproteobacteria</taxon>
        <taxon>Hyphomicrobiales</taxon>
        <taxon>Nitrobacteraceae</taxon>
        <taxon>Bradyrhizobium</taxon>
    </lineage>
</organism>
<gene>
    <name evidence="1" type="ORF">MA20_13395</name>
</gene>
<dbReference type="AlphaFoldDB" id="A0A0A3Y1Y2"/>
<proteinExistence type="predicted"/>
<sequence>MSSAIELIVDGYARPKDRQSLEELRMHRRRLAVDLKARTGFDCRWSIAQVEQDIAVIEAGLETLSSPVGG</sequence>